<comment type="cofactor">
    <cofactor evidence="1">
        <name>Mg(2+)</name>
        <dbReference type="ChEBI" id="CHEBI:18420"/>
    </cofactor>
    <text evidence="1">Binds 2 magnesium ions per subunit.</text>
</comment>
<sequence>MSDFVHVESPTKVSREDASDAQPPQPAVPSRPDLDFLNAHPFVRSTVIDKIYGCLMGSALGDTIGLYTEFLPKQACESIYKERKFSLLEPVTEWHPDSHRMRFEPCAWTDDTDQALLIILSYLYNHSSSDTLTKLPLDFAARLQIWIEQGCRALDRPPCGIGALVGGVVSHKAYLKDPTDTAIKRWVKTARHVAPNGSLMRTHPIGVIGVGLPEEEVWRLAASVGMTTHADPRCTVACCISVGLIWGLLRGEITTMEHVDAAIERAYNWVVSQPDLMNPGLYTDITEWEIKRHLERKEFERHVYAQSLEDLKLDNHKEMGYVYKCLGSAILTLRLGIRAVQGSVLPSKELFEDLMTDLIMEGGDSDTNGAAAGALLGAYVGYANLPSNWASGLTHKDWLMSKILRLTKATGIMEGELEEEKDEAPDGGKGLMNREELERRDCAMLTLILERKKEQQERDKKEKVKGKGLVGWFMK</sequence>
<accession>A0A6A6I4U0</accession>
<dbReference type="AlphaFoldDB" id="A0A6A6I4U0"/>
<proteinExistence type="predicted"/>
<dbReference type="GO" id="GO:0016787">
    <property type="term" value="F:hydrolase activity"/>
    <property type="evidence" value="ECO:0007669"/>
    <property type="project" value="UniProtKB-KW"/>
</dbReference>
<dbReference type="GO" id="GO:0046872">
    <property type="term" value="F:metal ion binding"/>
    <property type="evidence" value="ECO:0007669"/>
    <property type="project" value="UniProtKB-KW"/>
</dbReference>
<evidence type="ECO:0000256" key="1">
    <source>
        <dbReference type="PIRSR" id="PIRSR605502-1"/>
    </source>
</evidence>
<dbReference type="EMBL" id="ML987200">
    <property type="protein sequence ID" value="KAF2245555.1"/>
    <property type="molecule type" value="Genomic_DNA"/>
</dbReference>
<organism evidence="3 4">
    <name type="scientific">Trematosphaeria pertusa</name>
    <dbReference type="NCBI Taxonomy" id="390896"/>
    <lineage>
        <taxon>Eukaryota</taxon>
        <taxon>Fungi</taxon>
        <taxon>Dikarya</taxon>
        <taxon>Ascomycota</taxon>
        <taxon>Pezizomycotina</taxon>
        <taxon>Dothideomycetes</taxon>
        <taxon>Pleosporomycetidae</taxon>
        <taxon>Pleosporales</taxon>
        <taxon>Massarineae</taxon>
        <taxon>Trematosphaeriaceae</taxon>
        <taxon>Trematosphaeria</taxon>
    </lineage>
</organism>
<protein>
    <submittedName>
        <fullName evidence="3">ADP-ribosylglycohydrolase</fullName>
    </submittedName>
</protein>
<dbReference type="InterPro" id="IPR050792">
    <property type="entry name" value="ADP-ribosylglycohydrolase"/>
</dbReference>
<feature type="binding site" evidence="1">
    <location>
        <position position="110"/>
    </location>
    <ligand>
        <name>Mg(2+)</name>
        <dbReference type="ChEBI" id="CHEBI:18420"/>
        <label>1</label>
    </ligand>
</feature>
<dbReference type="SUPFAM" id="SSF101478">
    <property type="entry name" value="ADP-ribosylglycohydrolase"/>
    <property type="match status" value="1"/>
</dbReference>
<feature type="compositionally biased region" description="Acidic residues" evidence="2">
    <location>
        <begin position="415"/>
        <end position="425"/>
    </location>
</feature>
<feature type="region of interest" description="Disordered" evidence="2">
    <location>
        <begin position="415"/>
        <end position="435"/>
    </location>
</feature>
<feature type="region of interest" description="Disordered" evidence="2">
    <location>
        <begin position="1"/>
        <end position="33"/>
    </location>
</feature>
<reference evidence="3" key="1">
    <citation type="journal article" date="2020" name="Stud. Mycol.">
        <title>101 Dothideomycetes genomes: a test case for predicting lifestyles and emergence of pathogens.</title>
        <authorList>
            <person name="Haridas S."/>
            <person name="Albert R."/>
            <person name="Binder M."/>
            <person name="Bloem J."/>
            <person name="Labutti K."/>
            <person name="Salamov A."/>
            <person name="Andreopoulos B."/>
            <person name="Baker S."/>
            <person name="Barry K."/>
            <person name="Bills G."/>
            <person name="Bluhm B."/>
            <person name="Cannon C."/>
            <person name="Castanera R."/>
            <person name="Culley D."/>
            <person name="Daum C."/>
            <person name="Ezra D."/>
            <person name="Gonzalez J."/>
            <person name="Henrissat B."/>
            <person name="Kuo A."/>
            <person name="Liang C."/>
            <person name="Lipzen A."/>
            <person name="Lutzoni F."/>
            <person name="Magnuson J."/>
            <person name="Mondo S."/>
            <person name="Nolan M."/>
            <person name="Ohm R."/>
            <person name="Pangilinan J."/>
            <person name="Park H.-J."/>
            <person name="Ramirez L."/>
            <person name="Alfaro M."/>
            <person name="Sun H."/>
            <person name="Tritt A."/>
            <person name="Yoshinaga Y."/>
            <person name="Zwiers L.-H."/>
            <person name="Turgeon B."/>
            <person name="Goodwin S."/>
            <person name="Spatafora J."/>
            <person name="Crous P."/>
            <person name="Grigoriev I."/>
        </authorList>
    </citation>
    <scope>NUCLEOTIDE SEQUENCE</scope>
    <source>
        <strain evidence="3">CBS 122368</strain>
    </source>
</reference>
<dbReference type="InterPro" id="IPR036705">
    <property type="entry name" value="Ribosyl_crysJ1_sf"/>
</dbReference>
<dbReference type="Pfam" id="PF03747">
    <property type="entry name" value="ADP_ribosyl_GH"/>
    <property type="match status" value="1"/>
</dbReference>
<feature type="binding site" evidence="1">
    <location>
        <position position="111"/>
    </location>
    <ligand>
        <name>Mg(2+)</name>
        <dbReference type="ChEBI" id="CHEBI:18420"/>
        <label>1</label>
    </ligand>
</feature>
<dbReference type="GeneID" id="54587073"/>
<feature type="binding site" evidence="1">
    <location>
        <position position="366"/>
    </location>
    <ligand>
        <name>Mg(2+)</name>
        <dbReference type="ChEBI" id="CHEBI:18420"/>
        <label>1</label>
    </ligand>
</feature>
<feature type="binding site" evidence="1">
    <location>
        <position position="109"/>
    </location>
    <ligand>
        <name>Mg(2+)</name>
        <dbReference type="ChEBI" id="CHEBI:18420"/>
        <label>1</label>
    </ligand>
</feature>
<gene>
    <name evidence="3" type="ORF">BU26DRAFT_568127</name>
</gene>
<evidence type="ECO:0000313" key="3">
    <source>
        <dbReference type="EMBL" id="KAF2245555.1"/>
    </source>
</evidence>
<name>A0A6A6I4U0_9PLEO</name>
<keyword evidence="1" id="KW-0479">Metal-binding</keyword>
<dbReference type="InterPro" id="IPR005502">
    <property type="entry name" value="Ribosyl_crysJ1"/>
</dbReference>
<keyword evidence="3" id="KW-0378">Hydrolase</keyword>
<dbReference type="Proteomes" id="UP000800094">
    <property type="component" value="Unassembled WGS sequence"/>
</dbReference>
<evidence type="ECO:0000313" key="4">
    <source>
        <dbReference type="Proteomes" id="UP000800094"/>
    </source>
</evidence>
<keyword evidence="4" id="KW-1185">Reference proteome</keyword>
<dbReference type="Gene3D" id="1.10.4080.10">
    <property type="entry name" value="ADP-ribosylation/Crystallin J1"/>
    <property type="match status" value="1"/>
</dbReference>
<dbReference type="RefSeq" id="XP_033680559.1">
    <property type="nucleotide sequence ID" value="XM_033833743.1"/>
</dbReference>
<feature type="binding site" evidence="1">
    <location>
        <position position="364"/>
    </location>
    <ligand>
        <name>Mg(2+)</name>
        <dbReference type="ChEBI" id="CHEBI:18420"/>
        <label>1</label>
    </ligand>
</feature>
<evidence type="ECO:0000256" key="2">
    <source>
        <dbReference type="SAM" id="MobiDB-lite"/>
    </source>
</evidence>
<dbReference type="OrthoDB" id="2021138at2759"/>
<feature type="binding site" evidence="1">
    <location>
        <position position="367"/>
    </location>
    <ligand>
        <name>Mg(2+)</name>
        <dbReference type="ChEBI" id="CHEBI:18420"/>
        <label>1</label>
    </ligand>
</feature>
<dbReference type="PANTHER" id="PTHR16222">
    <property type="entry name" value="ADP-RIBOSYLGLYCOHYDROLASE"/>
    <property type="match status" value="1"/>
</dbReference>
<keyword evidence="1" id="KW-0460">Magnesium</keyword>
<dbReference type="PANTHER" id="PTHR16222:SF28">
    <property type="entry name" value="ADP-RIBOSYLGLYCOHYDROLASE"/>
    <property type="match status" value="1"/>
</dbReference>